<gene>
    <name evidence="1" type="ORF">Esi_0051_0030</name>
</gene>
<proteinExistence type="predicted"/>
<sequence length="72" mass="8506">MNLEGRRKCLDAFIVALNQTCDGRENRWYASTLELQLVSLKFCGACRRFPTLHVRVDRQTPRKKPTCRRRKP</sequence>
<protein>
    <submittedName>
        <fullName evidence="1">Uncharacterized protein</fullName>
    </submittedName>
</protein>
<name>D7G3G0_ECTSI</name>
<dbReference type="EMBL" id="FN649749">
    <property type="protein sequence ID" value="CBJ26958.1"/>
    <property type="molecule type" value="Genomic_DNA"/>
</dbReference>
<dbReference type="EMBL" id="FN648719">
    <property type="protein sequence ID" value="CBJ26958.1"/>
    <property type="molecule type" value="Genomic_DNA"/>
</dbReference>
<accession>D7G3G0</accession>
<dbReference type="OrthoDB" id="10448167at2759"/>
<dbReference type="AlphaFoldDB" id="D7G3G0"/>
<reference evidence="1 2" key="1">
    <citation type="journal article" date="2010" name="Nature">
        <title>The Ectocarpus genome and the independent evolution of multicellularity in brown algae.</title>
        <authorList>
            <person name="Cock J.M."/>
            <person name="Sterck L."/>
            <person name="Rouze P."/>
            <person name="Scornet D."/>
            <person name="Allen A.E."/>
            <person name="Amoutzias G."/>
            <person name="Anthouard V."/>
            <person name="Artiguenave F."/>
            <person name="Aury J.M."/>
            <person name="Badger J.H."/>
            <person name="Beszteri B."/>
            <person name="Billiau K."/>
            <person name="Bonnet E."/>
            <person name="Bothwell J.H."/>
            <person name="Bowler C."/>
            <person name="Boyen C."/>
            <person name="Brownlee C."/>
            <person name="Carrano C.J."/>
            <person name="Charrier B."/>
            <person name="Cho G.Y."/>
            <person name="Coelho S.M."/>
            <person name="Collen J."/>
            <person name="Corre E."/>
            <person name="Da Silva C."/>
            <person name="Delage L."/>
            <person name="Delaroque N."/>
            <person name="Dittami S.M."/>
            <person name="Doulbeau S."/>
            <person name="Elias M."/>
            <person name="Farnham G."/>
            <person name="Gachon C.M."/>
            <person name="Gschloessl B."/>
            <person name="Heesch S."/>
            <person name="Jabbari K."/>
            <person name="Jubin C."/>
            <person name="Kawai H."/>
            <person name="Kimura K."/>
            <person name="Kloareg B."/>
            <person name="Kupper F.C."/>
            <person name="Lang D."/>
            <person name="Le Bail A."/>
            <person name="Leblanc C."/>
            <person name="Lerouge P."/>
            <person name="Lohr M."/>
            <person name="Lopez P.J."/>
            <person name="Martens C."/>
            <person name="Maumus F."/>
            <person name="Michel G."/>
            <person name="Miranda-Saavedra D."/>
            <person name="Morales J."/>
            <person name="Moreau H."/>
            <person name="Motomura T."/>
            <person name="Nagasato C."/>
            <person name="Napoli C.A."/>
            <person name="Nelson D.R."/>
            <person name="Nyvall-Collen P."/>
            <person name="Peters A.F."/>
            <person name="Pommier C."/>
            <person name="Potin P."/>
            <person name="Poulain J."/>
            <person name="Quesneville H."/>
            <person name="Read B."/>
            <person name="Rensing S.A."/>
            <person name="Ritter A."/>
            <person name="Rousvoal S."/>
            <person name="Samanta M."/>
            <person name="Samson G."/>
            <person name="Schroeder D.C."/>
            <person name="Segurens B."/>
            <person name="Strittmatter M."/>
            <person name="Tonon T."/>
            <person name="Tregear J.W."/>
            <person name="Valentin K."/>
            <person name="von Dassow P."/>
            <person name="Yamagishi T."/>
            <person name="Van de Peer Y."/>
            <person name="Wincker P."/>
        </authorList>
    </citation>
    <scope>NUCLEOTIDE SEQUENCE [LARGE SCALE GENOMIC DNA]</scope>
    <source>
        <strain evidence="2">Ec32 / CCAP1310/4</strain>
    </source>
</reference>
<dbReference type="InParanoid" id="D7G3G0"/>
<organism evidence="1 2">
    <name type="scientific">Ectocarpus siliculosus</name>
    <name type="common">Brown alga</name>
    <name type="synonym">Conferva siliculosa</name>
    <dbReference type="NCBI Taxonomy" id="2880"/>
    <lineage>
        <taxon>Eukaryota</taxon>
        <taxon>Sar</taxon>
        <taxon>Stramenopiles</taxon>
        <taxon>Ochrophyta</taxon>
        <taxon>PX clade</taxon>
        <taxon>Phaeophyceae</taxon>
        <taxon>Ectocarpales</taxon>
        <taxon>Ectocarpaceae</taxon>
        <taxon>Ectocarpus</taxon>
    </lineage>
</organism>
<dbReference type="Proteomes" id="UP000002630">
    <property type="component" value="Linkage Group LG24"/>
</dbReference>
<evidence type="ECO:0000313" key="2">
    <source>
        <dbReference type="Proteomes" id="UP000002630"/>
    </source>
</evidence>
<evidence type="ECO:0000313" key="1">
    <source>
        <dbReference type="EMBL" id="CBJ26958.1"/>
    </source>
</evidence>
<keyword evidence="2" id="KW-1185">Reference proteome</keyword>